<dbReference type="GO" id="GO:0006098">
    <property type="term" value="P:pentose-phosphate shunt"/>
    <property type="evidence" value="ECO:0007669"/>
    <property type="project" value="UniProtKB-UniPathway"/>
</dbReference>
<dbReference type="EC" id="3.1.1.31" evidence="5 7"/>
<dbReference type="Pfam" id="PF01182">
    <property type="entry name" value="Glucosamine_iso"/>
    <property type="match status" value="1"/>
</dbReference>
<dbReference type="CDD" id="cd01400">
    <property type="entry name" value="6PGL"/>
    <property type="match status" value="1"/>
</dbReference>
<evidence type="ECO:0000256" key="4">
    <source>
        <dbReference type="ARBA" id="ARBA00010662"/>
    </source>
</evidence>
<evidence type="ECO:0000256" key="6">
    <source>
        <dbReference type="ARBA" id="ARBA00020337"/>
    </source>
</evidence>
<dbReference type="InterPro" id="IPR006148">
    <property type="entry name" value="Glc/Gal-6P_isomerase"/>
</dbReference>
<dbReference type="RefSeq" id="WP_091848051.1">
    <property type="nucleotide sequence ID" value="NZ_FMBL01000003.1"/>
</dbReference>
<dbReference type="EMBL" id="FMBL01000003">
    <property type="protein sequence ID" value="SCC80495.1"/>
    <property type="molecule type" value="Genomic_DNA"/>
</dbReference>
<evidence type="ECO:0000256" key="5">
    <source>
        <dbReference type="ARBA" id="ARBA00013198"/>
    </source>
</evidence>
<feature type="domain" description="Glucosamine/galactosamine-6-phosphate isomerase" evidence="8">
    <location>
        <begin position="48"/>
        <end position="279"/>
    </location>
</feature>
<sequence length="289" mass="31870">MAQRKLEVYKDAETVAEAAAQRTLLAILDDLSEYGDSSSSAPASKPLRERYDVALTGGSDILRMLTSMTSNPLVDAIDWSRVHFWWGDDRFVAPTDEDRSSWQARERFLNKLIADGSLPEGNIHEMAADIRTPEEVAAASDAKNDQLLAQAATDYENELYRELGDSKEQQEEGAQAQSLPAMDLLILGMGPDGHYASLFPDHEEINVRDPARLAVGVSHSPKMPPLRISMTASMLARSRRTWMLTCGAGKADATARVFAQADNLDYPASFATGTEEFLWFTTPDAIEKL</sequence>
<dbReference type="GO" id="GO:0017057">
    <property type="term" value="F:6-phosphogluconolactonase activity"/>
    <property type="evidence" value="ECO:0007669"/>
    <property type="project" value="UniProtKB-UniRule"/>
</dbReference>
<keyword evidence="10" id="KW-1185">Reference proteome</keyword>
<reference evidence="10" key="1">
    <citation type="submission" date="2016-08" db="EMBL/GenBank/DDBJ databases">
        <authorList>
            <person name="Varghese N."/>
            <person name="Submissions Spin"/>
        </authorList>
    </citation>
    <scope>NUCLEOTIDE SEQUENCE [LARGE SCALE GENOMIC DNA]</scope>
    <source>
        <strain evidence="10">R-52791</strain>
    </source>
</reference>
<dbReference type="InterPro" id="IPR005900">
    <property type="entry name" value="6-phosphogluconolactonase_DevB"/>
</dbReference>
<comment type="pathway">
    <text evidence="3 7">Carbohydrate degradation; pentose phosphate pathway; D-ribulose 5-phosphate from D-glucose 6-phosphate (oxidative stage): step 2/3.</text>
</comment>
<gene>
    <name evidence="7" type="primary">pgl</name>
    <name evidence="9" type="ORF">GA0061077_1225</name>
</gene>
<dbReference type="Gene3D" id="3.40.50.1360">
    <property type="match status" value="1"/>
</dbReference>
<evidence type="ECO:0000259" key="8">
    <source>
        <dbReference type="Pfam" id="PF01182"/>
    </source>
</evidence>
<comment type="catalytic activity">
    <reaction evidence="1 7">
        <text>6-phospho-D-glucono-1,5-lactone + H2O = 6-phospho-D-gluconate + H(+)</text>
        <dbReference type="Rhea" id="RHEA:12556"/>
        <dbReference type="ChEBI" id="CHEBI:15377"/>
        <dbReference type="ChEBI" id="CHEBI:15378"/>
        <dbReference type="ChEBI" id="CHEBI:57955"/>
        <dbReference type="ChEBI" id="CHEBI:58759"/>
        <dbReference type="EC" id="3.1.1.31"/>
    </reaction>
</comment>
<organism evidence="9 10">
    <name type="scientific">Bifidobacterium commune</name>
    <dbReference type="NCBI Taxonomy" id="1505727"/>
    <lineage>
        <taxon>Bacteria</taxon>
        <taxon>Bacillati</taxon>
        <taxon>Actinomycetota</taxon>
        <taxon>Actinomycetes</taxon>
        <taxon>Bifidobacteriales</taxon>
        <taxon>Bifidobacteriaceae</taxon>
        <taxon>Bifidobacterium</taxon>
    </lineage>
</organism>
<comment type="function">
    <text evidence="2 7">Hydrolysis of 6-phosphogluconolactone to 6-phosphogluconate.</text>
</comment>
<evidence type="ECO:0000313" key="10">
    <source>
        <dbReference type="Proteomes" id="UP000242610"/>
    </source>
</evidence>
<dbReference type="InterPro" id="IPR037171">
    <property type="entry name" value="NagB/RpiA_transferase-like"/>
</dbReference>
<dbReference type="STRING" id="1505727.GA0061077_1225"/>
<dbReference type="GO" id="GO:0005975">
    <property type="term" value="P:carbohydrate metabolic process"/>
    <property type="evidence" value="ECO:0007669"/>
    <property type="project" value="UniProtKB-UniRule"/>
</dbReference>
<evidence type="ECO:0000256" key="7">
    <source>
        <dbReference type="RuleBase" id="RU365095"/>
    </source>
</evidence>
<evidence type="ECO:0000313" key="9">
    <source>
        <dbReference type="EMBL" id="SCC80495.1"/>
    </source>
</evidence>
<dbReference type="Proteomes" id="UP000242610">
    <property type="component" value="Unassembled WGS sequence"/>
</dbReference>
<dbReference type="PANTHER" id="PTHR11054">
    <property type="entry name" value="6-PHOSPHOGLUCONOLACTONASE"/>
    <property type="match status" value="1"/>
</dbReference>
<proteinExistence type="inferred from homology"/>
<comment type="similarity">
    <text evidence="4 7">Belongs to the glucosamine/galactosamine-6-phosphate isomerase family. 6-phosphogluconolactonase subfamily.</text>
</comment>
<name>A0A1C4H6M0_9BIFI</name>
<dbReference type="PANTHER" id="PTHR11054:SF0">
    <property type="entry name" value="6-PHOSPHOGLUCONOLACTONASE"/>
    <property type="match status" value="1"/>
</dbReference>
<evidence type="ECO:0000256" key="3">
    <source>
        <dbReference type="ARBA" id="ARBA00004961"/>
    </source>
</evidence>
<dbReference type="NCBIfam" id="TIGR01198">
    <property type="entry name" value="pgl"/>
    <property type="match status" value="1"/>
</dbReference>
<keyword evidence="7" id="KW-0378">Hydrolase</keyword>
<protein>
    <recommendedName>
        <fullName evidence="6 7">6-phosphogluconolactonase</fullName>
        <shortName evidence="7">6PGL</shortName>
        <ecNumber evidence="5 7">3.1.1.31</ecNumber>
    </recommendedName>
</protein>
<evidence type="ECO:0000256" key="1">
    <source>
        <dbReference type="ARBA" id="ARBA00000832"/>
    </source>
</evidence>
<accession>A0A1C4H6M0</accession>
<dbReference type="AlphaFoldDB" id="A0A1C4H6M0"/>
<dbReference type="OrthoDB" id="9810967at2"/>
<dbReference type="UniPathway" id="UPA00115">
    <property type="reaction ID" value="UER00409"/>
</dbReference>
<evidence type="ECO:0000256" key="2">
    <source>
        <dbReference type="ARBA" id="ARBA00002681"/>
    </source>
</evidence>
<dbReference type="SUPFAM" id="SSF100950">
    <property type="entry name" value="NagB/RpiA/CoA transferase-like"/>
    <property type="match status" value="1"/>
</dbReference>
<dbReference type="InterPro" id="IPR039104">
    <property type="entry name" value="6PGL"/>
</dbReference>